<evidence type="ECO:0000256" key="3">
    <source>
        <dbReference type="ARBA" id="ARBA00022741"/>
    </source>
</evidence>
<dbReference type="PANTHER" id="PTHR43335">
    <property type="entry name" value="ABC TRANSPORTER, ATP-BINDING PROTEIN"/>
    <property type="match status" value="1"/>
</dbReference>
<dbReference type="EMBL" id="JBHLWN010000048">
    <property type="protein sequence ID" value="MFC0213286.1"/>
    <property type="molecule type" value="Genomic_DNA"/>
</dbReference>
<feature type="domain" description="ABC transporter" evidence="5">
    <location>
        <begin position="10"/>
        <end position="238"/>
    </location>
</feature>
<dbReference type="PROSITE" id="PS00211">
    <property type="entry name" value="ABC_TRANSPORTER_1"/>
    <property type="match status" value="1"/>
</dbReference>
<keyword evidence="3" id="KW-0547">Nucleotide-binding</keyword>
<dbReference type="InterPro" id="IPR003593">
    <property type="entry name" value="AAA+_ATPase"/>
</dbReference>
<dbReference type="Gene3D" id="3.40.50.300">
    <property type="entry name" value="P-loop containing nucleotide triphosphate hydrolases"/>
    <property type="match status" value="1"/>
</dbReference>
<keyword evidence="7" id="KW-1185">Reference proteome</keyword>
<dbReference type="InterPro" id="IPR027417">
    <property type="entry name" value="P-loop_NTPase"/>
</dbReference>
<protein>
    <submittedName>
        <fullName evidence="6">ABC transporter ATP-binding protein</fullName>
    </submittedName>
</protein>
<dbReference type="RefSeq" id="WP_377470577.1">
    <property type="nucleotide sequence ID" value="NZ_JBHLWN010000048.1"/>
</dbReference>
<dbReference type="GO" id="GO:0005524">
    <property type="term" value="F:ATP binding"/>
    <property type="evidence" value="ECO:0007669"/>
    <property type="project" value="UniProtKB-KW"/>
</dbReference>
<evidence type="ECO:0000259" key="5">
    <source>
        <dbReference type="PROSITE" id="PS50893"/>
    </source>
</evidence>
<dbReference type="Proteomes" id="UP001589776">
    <property type="component" value="Unassembled WGS sequence"/>
</dbReference>
<dbReference type="PROSITE" id="PS50893">
    <property type="entry name" value="ABC_TRANSPORTER_2"/>
    <property type="match status" value="1"/>
</dbReference>
<gene>
    <name evidence="6" type="ORF">ACFFK0_12630</name>
</gene>
<name>A0ABV6DKX4_9BACL</name>
<proteinExistence type="inferred from homology"/>
<dbReference type="PANTHER" id="PTHR43335:SF4">
    <property type="entry name" value="ABC TRANSPORTER, ATP-BINDING PROTEIN"/>
    <property type="match status" value="1"/>
</dbReference>
<evidence type="ECO:0000256" key="2">
    <source>
        <dbReference type="ARBA" id="ARBA00022448"/>
    </source>
</evidence>
<comment type="caution">
    <text evidence="6">The sequence shown here is derived from an EMBL/GenBank/DDBJ whole genome shotgun (WGS) entry which is preliminary data.</text>
</comment>
<evidence type="ECO:0000313" key="6">
    <source>
        <dbReference type="EMBL" id="MFC0213286.1"/>
    </source>
</evidence>
<evidence type="ECO:0000256" key="1">
    <source>
        <dbReference type="ARBA" id="ARBA00005417"/>
    </source>
</evidence>
<evidence type="ECO:0000256" key="4">
    <source>
        <dbReference type="ARBA" id="ARBA00022840"/>
    </source>
</evidence>
<dbReference type="InterPro" id="IPR003439">
    <property type="entry name" value="ABC_transporter-like_ATP-bd"/>
</dbReference>
<accession>A0ABV6DKX4</accession>
<reference evidence="6 7" key="1">
    <citation type="submission" date="2024-09" db="EMBL/GenBank/DDBJ databases">
        <authorList>
            <person name="Sun Q."/>
            <person name="Mori K."/>
        </authorList>
    </citation>
    <scope>NUCLEOTIDE SEQUENCE [LARGE SCALE GENOMIC DNA]</scope>
    <source>
        <strain evidence="6 7">CCM 7759</strain>
    </source>
</reference>
<keyword evidence="4 6" id="KW-0067">ATP-binding</keyword>
<comment type="similarity">
    <text evidence="1">Belongs to the ABC transporter superfamily.</text>
</comment>
<keyword evidence="2" id="KW-0813">Transport</keyword>
<dbReference type="Pfam" id="PF00005">
    <property type="entry name" value="ABC_tran"/>
    <property type="match status" value="1"/>
</dbReference>
<sequence length="321" mass="35402">MEHIHHEPLVRLHGVTKRIGGKTIIDGISFDVPHGEVFGFLGPNGAGKTTTIRMMVGLMSITEGEIFIQGKSIRTEFEQAIRHVGAIVENPEMYKFLSGYHNLLHFARMSPGVTRERIEEVIALVGLENRIHEKVKTYSLGMRQRLGIAQALLHKPSLLILDEPTNGLDPAGIRELRDHLRRLTREEGISVIVSSHLLAEMELMCDRIAILQTGRLIDVRAIGEFVRDDGLQPVLFEVDGGQIAKAEQLIRAVFPEAEVAAQPGGGADGLAEGLVVQIERERIADINSELVKGGIRVSGIRIVTKSLEDKFLEITGRESIA</sequence>
<organism evidence="6 7">
    <name type="scientific">Paenibacillus chartarius</name>
    <dbReference type="NCBI Taxonomy" id="747481"/>
    <lineage>
        <taxon>Bacteria</taxon>
        <taxon>Bacillati</taxon>
        <taxon>Bacillota</taxon>
        <taxon>Bacilli</taxon>
        <taxon>Bacillales</taxon>
        <taxon>Paenibacillaceae</taxon>
        <taxon>Paenibacillus</taxon>
    </lineage>
</organism>
<dbReference type="SMART" id="SM00382">
    <property type="entry name" value="AAA"/>
    <property type="match status" value="1"/>
</dbReference>
<dbReference type="SUPFAM" id="SSF52540">
    <property type="entry name" value="P-loop containing nucleoside triphosphate hydrolases"/>
    <property type="match status" value="1"/>
</dbReference>
<dbReference type="InterPro" id="IPR017871">
    <property type="entry name" value="ABC_transporter-like_CS"/>
</dbReference>
<evidence type="ECO:0000313" key="7">
    <source>
        <dbReference type="Proteomes" id="UP001589776"/>
    </source>
</evidence>